<keyword evidence="1" id="KW-0175">Coiled coil</keyword>
<proteinExistence type="predicted"/>
<evidence type="ECO:0000256" key="1">
    <source>
        <dbReference type="SAM" id="Coils"/>
    </source>
</evidence>
<evidence type="ECO:0008006" key="4">
    <source>
        <dbReference type="Google" id="ProtNLM"/>
    </source>
</evidence>
<organism evidence="2 3">
    <name type="scientific">Nocardia kruczakiae</name>
    <dbReference type="NCBI Taxonomy" id="261477"/>
    <lineage>
        <taxon>Bacteria</taxon>
        <taxon>Bacillati</taxon>
        <taxon>Actinomycetota</taxon>
        <taxon>Actinomycetes</taxon>
        <taxon>Mycobacteriales</taxon>
        <taxon>Nocardiaceae</taxon>
        <taxon>Nocardia</taxon>
    </lineage>
</organism>
<comment type="caution">
    <text evidence="2">The sequence shown here is derived from an EMBL/GenBank/DDBJ whole genome shotgun (WGS) entry which is preliminary data.</text>
</comment>
<keyword evidence="3" id="KW-1185">Reference proteome</keyword>
<dbReference type="RefSeq" id="WP_063013213.1">
    <property type="nucleotide sequence ID" value="NZ_JAVDWW010000002.1"/>
</dbReference>
<evidence type="ECO:0000313" key="2">
    <source>
        <dbReference type="EMBL" id="MDR7167921.1"/>
    </source>
</evidence>
<dbReference type="Proteomes" id="UP001251217">
    <property type="component" value="Unassembled WGS sequence"/>
</dbReference>
<accession>A0ABU1XCY1</accession>
<dbReference type="EMBL" id="JAVDWW010000002">
    <property type="protein sequence ID" value="MDR7167921.1"/>
    <property type="molecule type" value="Genomic_DNA"/>
</dbReference>
<reference evidence="2 3" key="1">
    <citation type="submission" date="2023-07" db="EMBL/GenBank/DDBJ databases">
        <title>Sorghum-associated microbial communities from plants grown in Nebraska, USA.</title>
        <authorList>
            <person name="Schachtman D."/>
        </authorList>
    </citation>
    <scope>NUCLEOTIDE SEQUENCE [LARGE SCALE GENOMIC DNA]</scope>
    <source>
        <strain evidence="2 3">4272</strain>
    </source>
</reference>
<feature type="coiled-coil region" evidence="1">
    <location>
        <begin position="78"/>
        <end position="105"/>
    </location>
</feature>
<gene>
    <name evidence="2" type="ORF">J2W56_001640</name>
</gene>
<name>A0ABU1XCY1_9NOCA</name>
<evidence type="ECO:0000313" key="3">
    <source>
        <dbReference type="Proteomes" id="UP001251217"/>
    </source>
</evidence>
<protein>
    <recommendedName>
        <fullName evidence="4">Excreted virulence factor EspC (Type VII ESX diderm)</fullName>
    </recommendedName>
</protein>
<sequence length="122" mass="13400">MSELSTIQQLDAEVDGGNLRLKVHRDKLDEAIKGLQDLIDSIDMLWPNVQAVEHVTGFGGFQMGLDLAAKFTTKGSGENGIRQRVNEVQKELQAAQELILKAARAYAETDAAYADVLSRTEI</sequence>